<dbReference type="SUPFAM" id="SSF48371">
    <property type="entry name" value="ARM repeat"/>
    <property type="match status" value="1"/>
</dbReference>
<gene>
    <name evidence="3" type="primary">LOC113515854</name>
</gene>
<dbReference type="RefSeq" id="XP_052749451.1">
    <property type="nucleotide sequence ID" value="XM_052893491.1"/>
</dbReference>
<accession>A0ABM3MDG0</accession>
<keyword evidence="1" id="KW-0677">Repeat</keyword>
<evidence type="ECO:0000313" key="2">
    <source>
        <dbReference type="Proteomes" id="UP001652740"/>
    </source>
</evidence>
<evidence type="ECO:0000313" key="3">
    <source>
        <dbReference type="RefSeq" id="XP_052749451.1"/>
    </source>
</evidence>
<organism evidence="2 3">
    <name type="scientific">Galleria mellonella</name>
    <name type="common">Greater wax moth</name>
    <dbReference type="NCBI Taxonomy" id="7137"/>
    <lineage>
        <taxon>Eukaryota</taxon>
        <taxon>Metazoa</taxon>
        <taxon>Ecdysozoa</taxon>
        <taxon>Arthropoda</taxon>
        <taxon>Hexapoda</taxon>
        <taxon>Insecta</taxon>
        <taxon>Pterygota</taxon>
        <taxon>Neoptera</taxon>
        <taxon>Endopterygota</taxon>
        <taxon>Lepidoptera</taxon>
        <taxon>Glossata</taxon>
        <taxon>Ditrysia</taxon>
        <taxon>Pyraloidea</taxon>
        <taxon>Pyralidae</taxon>
        <taxon>Galleriinae</taxon>
        <taxon>Galleria</taxon>
    </lineage>
</organism>
<reference evidence="3" key="1">
    <citation type="submission" date="2025-08" db="UniProtKB">
        <authorList>
            <consortium name="RefSeq"/>
        </authorList>
    </citation>
    <scope>IDENTIFICATION</scope>
    <source>
        <tissue evidence="3">Whole larvae</tissue>
    </source>
</reference>
<dbReference type="Proteomes" id="UP001652740">
    <property type="component" value="Unplaced"/>
</dbReference>
<dbReference type="Gene3D" id="1.25.10.10">
    <property type="entry name" value="Leucine-rich Repeat Variant"/>
    <property type="match status" value="2"/>
</dbReference>
<sequence>MVRVITQETYDDVVKENIEEFDMSPEEAVKEAIAQFQAQGVDLSNIIKDMVLGSGEEHVVTATVNKLRDLCSNPEYDDQMVLQELAALKTECNKDIAHRVKAGKEGAYTILLDFLEARLKVYLQNENETSGRFIISVLNTLTSLMDTQPDLLDARGIDLIKSLLDNVKNGDILIATLKWTSNCCTKHEMNRQRLFAKKIADNLQLLLKQKNNIKLAVAVMQVARKFNLDDDVRVEFGKAHEHAKELAIKLVLPITDYLKDNLDEDKVAECLKTIASLLVRNEFCSMVADAGICALLLTILLKHNREDIMQQACKLITALAGNDNVKRKLMQVDIAPIVVSILYRHGNNAKTAALALKCISSLTLREAPHAITFFSCGAADAVVSAMKNHPDDATVQKNACWAIRNMVARYRDENCKFHELGVEELLNDAYKKFSGDFGFDIKSALRDLECDVKLEEQWKGKGVQMEK</sequence>
<dbReference type="Pfam" id="PF00514">
    <property type="entry name" value="Arm"/>
    <property type="match status" value="1"/>
</dbReference>
<keyword evidence="2" id="KW-1185">Reference proteome</keyword>
<dbReference type="PANTHER" id="PTHR22895:SF0">
    <property type="entry name" value="ARMADILLO REPEAT-CONTAINING PROTEIN 6"/>
    <property type="match status" value="1"/>
</dbReference>
<dbReference type="InterPro" id="IPR011989">
    <property type="entry name" value="ARM-like"/>
</dbReference>
<dbReference type="GeneID" id="113515854"/>
<protein>
    <submittedName>
        <fullName evidence="3">Armadillo repeat-containing protein 6 homolog</fullName>
    </submittedName>
</protein>
<dbReference type="InterPro" id="IPR016024">
    <property type="entry name" value="ARM-type_fold"/>
</dbReference>
<dbReference type="PANTHER" id="PTHR22895">
    <property type="entry name" value="ARMADILLO REPEAT-CONTAINING PROTEIN 6"/>
    <property type="match status" value="1"/>
</dbReference>
<dbReference type="InterPro" id="IPR000225">
    <property type="entry name" value="Armadillo"/>
</dbReference>
<dbReference type="SMART" id="SM00185">
    <property type="entry name" value="ARM"/>
    <property type="match status" value="2"/>
</dbReference>
<name>A0ABM3MDG0_GALME</name>
<proteinExistence type="predicted"/>
<evidence type="ECO:0000256" key="1">
    <source>
        <dbReference type="ARBA" id="ARBA00022737"/>
    </source>
</evidence>